<sequence>MICNADMDVNITANIINNTCYISIDNNGNIHMPIVSLSYFNDRGKPPSPLLPTDAASGTPFNIRVEDCEDWSSSPANRLHFTFQPRTGAFPASSRQIFINESSNGAKNVGVVIFSAATNTNVLSSDGMSDVIYDVEEKTRSQYLTNYQFYVRYQNYGPASAGTVTSSVLVSVVYD</sequence>
<evidence type="ECO:0000313" key="3">
    <source>
        <dbReference type="Proteomes" id="UP001275664"/>
    </source>
</evidence>
<keyword evidence="3" id="KW-1185">Reference proteome</keyword>
<name>A0ABU4QSS6_9ENTR</name>
<comment type="caution">
    <text evidence="2">The sequence shown here is derived from an EMBL/GenBank/DDBJ whole genome shotgun (WGS) entry which is preliminary data.</text>
</comment>
<dbReference type="Proteomes" id="UP001275664">
    <property type="component" value="Unassembled WGS sequence"/>
</dbReference>
<dbReference type="SUPFAM" id="SSF49401">
    <property type="entry name" value="Bacterial adhesins"/>
    <property type="match status" value="1"/>
</dbReference>
<dbReference type="InterPro" id="IPR000259">
    <property type="entry name" value="Adhesion_dom_fimbrial"/>
</dbReference>
<evidence type="ECO:0000259" key="1">
    <source>
        <dbReference type="Pfam" id="PF00419"/>
    </source>
</evidence>
<gene>
    <name evidence="2" type="ORF">SIK69_16785</name>
</gene>
<feature type="domain" description="Fimbrial-type adhesion" evidence="1">
    <location>
        <begin position="10"/>
        <end position="174"/>
    </location>
</feature>
<dbReference type="InterPro" id="IPR008966">
    <property type="entry name" value="Adhesion_dom_sf"/>
</dbReference>
<reference evidence="2 3" key="1">
    <citation type="submission" date="2023-11" db="EMBL/GenBank/DDBJ databases">
        <title>Scandinavium wanjuensis sp. nov., isolated from lettuce South Korea.</title>
        <authorList>
            <person name="Park J."/>
            <person name="Park S."/>
            <person name="Oh K.K."/>
            <person name="Cho G.S."/>
            <person name="Franz C.M.A.P."/>
        </authorList>
    </citation>
    <scope>NUCLEOTIDE SEQUENCE [LARGE SCALE GENOMIC DNA]</scope>
    <source>
        <strain evidence="2 3">V105_6</strain>
    </source>
</reference>
<dbReference type="PANTHER" id="PTHR33420">
    <property type="entry name" value="FIMBRIAL SUBUNIT ELFA-RELATED"/>
    <property type="match status" value="1"/>
</dbReference>
<proteinExistence type="predicted"/>
<dbReference type="EMBL" id="JAWXRD010000038">
    <property type="protein sequence ID" value="MDX6041845.1"/>
    <property type="molecule type" value="Genomic_DNA"/>
</dbReference>
<dbReference type="NCBIfam" id="NF011794">
    <property type="entry name" value="PRK15262.1"/>
    <property type="match status" value="1"/>
</dbReference>
<dbReference type="Gene3D" id="2.60.40.1090">
    <property type="entry name" value="Fimbrial-type adhesion domain"/>
    <property type="match status" value="1"/>
</dbReference>
<dbReference type="InterPro" id="IPR050263">
    <property type="entry name" value="Bact_Fimbrial_Adh_Pro"/>
</dbReference>
<protein>
    <submittedName>
        <fullName evidence="2">Fimbrial-like protein</fullName>
    </submittedName>
</protein>
<dbReference type="PANTHER" id="PTHR33420:SF5">
    <property type="entry name" value="FIMBRIAL SUBUNIT"/>
    <property type="match status" value="1"/>
</dbReference>
<dbReference type="Pfam" id="PF00419">
    <property type="entry name" value="Fimbrial"/>
    <property type="match status" value="1"/>
</dbReference>
<organism evidence="2 3">
    <name type="scientific">Scandinavium lactucae</name>
    <dbReference type="NCBI Taxonomy" id="3095028"/>
    <lineage>
        <taxon>Bacteria</taxon>
        <taxon>Pseudomonadati</taxon>
        <taxon>Pseudomonadota</taxon>
        <taxon>Gammaproteobacteria</taxon>
        <taxon>Enterobacterales</taxon>
        <taxon>Enterobacteriaceae</taxon>
        <taxon>Scandinavium</taxon>
    </lineage>
</organism>
<evidence type="ECO:0000313" key="2">
    <source>
        <dbReference type="EMBL" id="MDX6041845.1"/>
    </source>
</evidence>
<dbReference type="InterPro" id="IPR036937">
    <property type="entry name" value="Adhesion_dom_fimbrial_sf"/>
</dbReference>
<accession>A0ABU4QSS6</accession>
<dbReference type="RefSeq" id="WP_319786608.1">
    <property type="nucleotide sequence ID" value="NZ_JAWXRD010000038.1"/>
</dbReference>